<accession>A0A9D2QN13</accession>
<dbReference type="HAMAP" id="MF_00185">
    <property type="entry name" value="IPP_trans"/>
    <property type="match status" value="1"/>
</dbReference>
<dbReference type="SUPFAM" id="SSF52540">
    <property type="entry name" value="P-loop containing nucleoside triphosphate hydrolases"/>
    <property type="match status" value="2"/>
</dbReference>
<keyword evidence="7 10" id="KW-0067">ATP-binding</keyword>
<evidence type="ECO:0000256" key="9">
    <source>
        <dbReference type="ARBA" id="ARBA00049563"/>
    </source>
</evidence>
<comment type="catalytic activity">
    <reaction evidence="9 10 11">
        <text>adenosine(37) in tRNA + dimethylallyl diphosphate = N(6)-dimethylallyladenosine(37) in tRNA + diphosphate</text>
        <dbReference type="Rhea" id="RHEA:26482"/>
        <dbReference type="Rhea" id="RHEA-COMP:10162"/>
        <dbReference type="Rhea" id="RHEA-COMP:10375"/>
        <dbReference type="ChEBI" id="CHEBI:33019"/>
        <dbReference type="ChEBI" id="CHEBI:57623"/>
        <dbReference type="ChEBI" id="CHEBI:74411"/>
        <dbReference type="ChEBI" id="CHEBI:74415"/>
        <dbReference type="EC" id="2.5.1.75"/>
    </reaction>
</comment>
<feature type="binding site" evidence="10">
    <location>
        <begin position="15"/>
        <end position="22"/>
    </location>
    <ligand>
        <name>ATP</name>
        <dbReference type="ChEBI" id="CHEBI:30616"/>
    </ligand>
</feature>
<evidence type="ECO:0000256" key="12">
    <source>
        <dbReference type="RuleBase" id="RU003784"/>
    </source>
</evidence>
<dbReference type="FunFam" id="1.10.20.140:FF:000001">
    <property type="entry name" value="tRNA dimethylallyltransferase"/>
    <property type="match status" value="1"/>
</dbReference>
<dbReference type="Pfam" id="PF01715">
    <property type="entry name" value="IPPT"/>
    <property type="match status" value="1"/>
</dbReference>
<keyword evidence="6 10" id="KW-0547">Nucleotide-binding</keyword>
<gene>
    <name evidence="10 14" type="primary">miaA</name>
    <name evidence="14" type="ORF">H9926_13820</name>
</gene>
<protein>
    <recommendedName>
        <fullName evidence="10">tRNA dimethylallyltransferase</fullName>
        <ecNumber evidence="10">2.5.1.75</ecNumber>
    </recommendedName>
    <alternativeName>
        <fullName evidence="10">Dimethylallyl diphosphate:tRNA dimethylallyltransferase</fullName>
        <shortName evidence="10">DMAPP:tRNA dimethylallyltransferase</shortName>
        <shortName evidence="10">DMATase</shortName>
    </alternativeName>
    <alternativeName>
        <fullName evidence="10">Isopentenyl-diphosphate:tRNA isopentenyltransferase</fullName>
        <shortName evidence="10">IPP transferase</shortName>
        <shortName evidence="10">IPPT</shortName>
        <shortName evidence="10">IPTase</shortName>
    </alternativeName>
</protein>
<keyword evidence="8 10" id="KW-0460">Magnesium</keyword>
<dbReference type="InterPro" id="IPR018022">
    <property type="entry name" value="IPT"/>
</dbReference>
<dbReference type="GO" id="GO:0006400">
    <property type="term" value="P:tRNA modification"/>
    <property type="evidence" value="ECO:0007669"/>
    <property type="project" value="TreeGrafter"/>
</dbReference>
<dbReference type="PANTHER" id="PTHR11088">
    <property type="entry name" value="TRNA DIMETHYLALLYLTRANSFERASE"/>
    <property type="match status" value="1"/>
</dbReference>
<evidence type="ECO:0000256" key="8">
    <source>
        <dbReference type="ARBA" id="ARBA00022842"/>
    </source>
</evidence>
<feature type="binding site" evidence="10">
    <location>
        <begin position="17"/>
        <end position="22"/>
    </location>
    <ligand>
        <name>substrate</name>
    </ligand>
</feature>
<feature type="region of interest" description="Interaction with substrate tRNA" evidence="10">
    <location>
        <begin position="40"/>
        <end position="43"/>
    </location>
</feature>
<comment type="caution">
    <text evidence="10">Lacks conserved residue(s) required for the propagation of feature annotation.</text>
</comment>
<name>A0A9D2QN13_9FIRM</name>
<feature type="site" description="Interaction with substrate tRNA" evidence="10">
    <location>
        <position position="106"/>
    </location>
</feature>
<dbReference type="GO" id="GO:0005524">
    <property type="term" value="F:ATP binding"/>
    <property type="evidence" value="ECO:0007669"/>
    <property type="project" value="UniProtKB-UniRule"/>
</dbReference>
<evidence type="ECO:0000256" key="11">
    <source>
        <dbReference type="RuleBase" id="RU003783"/>
    </source>
</evidence>
<dbReference type="GO" id="GO:0052381">
    <property type="term" value="F:tRNA dimethylallyltransferase activity"/>
    <property type="evidence" value="ECO:0007669"/>
    <property type="project" value="UniProtKB-UniRule"/>
</dbReference>
<dbReference type="Proteomes" id="UP000823922">
    <property type="component" value="Unassembled WGS sequence"/>
</dbReference>
<dbReference type="NCBIfam" id="TIGR00174">
    <property type="entry name" value="miaA"/>
    <property type="match status" value="1"/>
</dbReference>
<evidence type="ECO:0000256" key="1">
    <source>
        <dbReference type="ARBA" id="ARBA00001946"/>
    </source>
</evidence>
<dbReference type="AlphaFoldDB" id="A0A9D2QN13"/>
<evidence type="ECO:0000313" key="14">
    <source>
        <dbReference type="EMBL" id="HJC89077.1"/>
    </source>
</evidence>
<dbReference type="EC" id="2.5.1.75" evidence="10"/>
<evidence type="ECO:0000256" key="13">
    <source>
        <dbReference type="RuleBase" id="RU003785"/>
    </source>
</evidence>
<comment type="subunit">
    <text evidence="10">Monomer.</text>
</comment>
<evidence type="ECO:0000256" key="4">
    <source>
        <dbReference type="ARBA" id="ARBA00022679"/>
    </source>
</evidence>
<comment type="caution">
    <text evidence="14">The sequence shown here is derived from an EMBL/GenBank/DDBJ whole genome shotgun (WGS) entry which is preliminary data.</text>
</comment>
<evidence type="ECO:0000256" key="3">
    <source>
        <dbReference type="ARBA" id="ARBA00005842"/>
    </source>
</evidence>
<dbReference type="InterPro" id="IPR027417">
    <property type="entry name" value="P-loop_NTPase"/>
</dbReference>
<evidence type="ECO:0000313" key="15">
    <source>
        <dbReference type="Proteomes" id="UP000823922"/>
    </source>
</evidence>
<dbReference type="PANTHER" id="PTHR11088:SF60">
    <property type="entry name" value="TRNA DIMETHYLALLYLTRANSFERASE"/>
    <property type="match status" value="1"/>
</dbReference>
<sequence length="325" mass="37634">MKEEAVKQPLIILTGPTAVGKTALSIKLAKKVGGEIISADSMQVYRHMDIGSAKIRPEEMEGVPHHLIDILEPWEEFNVTVFQKKAKKAIADIESRGRIPILAGGTGFYIQAVLYDIDFTENKEDTSIRKALERTAQEKGAEYLHQMLREVDPQSASQIHANNIKRVVRALEYYMQTGQKISEHNERERGRESAYNACYFVLNDHRETVYARIDRRVDKMLAEGLVEEVKALKKMGCTRDLVSMQGLGYKEILGFLDGEYDLDRAVYLIKRDTRHFAKRQLTWFRRERDVIWLDRQDFASEEEILDQMIQECTDRKLFMKRGFVK</sequence>
<comment type="function">
    <text evidence="2 10 12">Catalyzes the transfer of a dimethylallyl group onto the adenine at position 37 in tRNAs that read codons beginning with uridine, leading to the formation of N6-(dimethylallyl)adenosine (i(6)A).</text>
</comment>
<dbReference type="EMBL" id="DWVS01000356">
    <property type="protein sequence ID" value="HJC89077.1"/>
    <property type="molecule type" value="Genomic_DNA"/>
</dbReference>
<dbReference type="Gene3D" id="3.40.50.300">
    <property type="entry name" value="P-loop containing nucleotide triphosphate hydrolases"/>
    <property type="match status" value="1"/>
</dbReference>
<evidence type="ECO:0000256" key="10">
    <source>
        <dbReference type="HAMAP-Rule" id="MF_00185"/>
    </source>
</evidence>
<dbReference type="InterPro" id="IPR039657">
    <property type="entry name" value="Dimethylallyltransferase"/>
</dbReference>
<evidence type="ECO:0000256" key="6">
    <source>
        <dbReference type="ARBA" id="ARBA00022741"/>
    </source>
</evidence>
<organism evidence="14 15">
    <name type="scientific">Candidatus Eisenbergiella intestinigallinarum</name>
    <dbReference type="NCBI Taxonomy" id="2838549"/>
    <lineage>
        <taxon>Bacteria</taxon>
        <taxon>Bacillati</taxon>
        <taxon>Bacillota</taxon>
        <taxon>Clostridia</taxon>
        <taxon>Lachnospirales</taxon>
        <taxon>Lachnospiraceae</taxon>
        <taxon>Eisenbergiella</taxon>
    </lineage>
</organism>
<evidence type="ECO:0000256" key="2">
    <source>
        <dbReference type="ARBA" id="ARBA00003213"/>
    </source>
</evidence>
<evidence type="ECO:0000256" key="7">
    <source>
        <dbReference type="ARBA" id="ARBA00022840"/>
    </source>
</evidence>
<feature type="site" description="Interaction with substrate tRNA" evidence="10">
    <location>
        <position position="129"/>
    </location>
</feature>
<comment type="similarity">
    <text evidence="3 10 13">Belongs to the IPP transferase family.</text>
</comment>
<reference evidence="14" key="2">
    <citation type="submission" date="2021-04" db="EMBL/GenBank/DDBJ databases">
        <authorList>
            <person name="Gilroy R."/>
        </authorList>
    </citation>
    <scope>NUCLEOTIDE SEQUENCE</scope>
    <source>
        <strain evidence="14">ChiBcec1-1630</strain>
    </source>
</reference>
<reference evidence="14" key="1">
    <citation type="journal article" date="2021" name="PeerJ">
        <title>Extensive microbial diversity within the chicken gut microbiome revealed by metagenomics and culture.</title>
        <authorList>
            <person name="Gilroy R."/>
            <person name="Ravi A."/>
            <person name="Getino M."/>
            <person name="Pursley I."/>
            <person name="Horton D.L."/>
            <person name="Alikhan N.F."/>
            <person name="Baker D."/>
            <person name="Gharbi K."/>
            <person name="Hall N."/>
            <person name="Watson M."/>
            <person name="Adriaenssens E.M."/>
            <person name="Foster-Nyarko E."/>
            <person name="Jarju S."/>
            <person name="Secka A."/>
            <person name="Antonio M."/>
            <person name="Oren A."/>
            <person name="Chaudhuri R.R."/>
            <person name="La Ragione R."/>
            <person name="Hildebrand F."/>
            <person name="Pallen M.J."/>
        </authorList>
    </citation>
    <scope>NUCLEOTIDE SEQUENCE</scope>
    <source>
        <strain evidence="14">ChiBcec1-1630</strain>
    </source>
</reference>
<evidence type="ECO:0000256" key="5">
    <source>
        <dbReference type="ARBA" id="ARBA00022694"/>
    </source>
</evidence>
<comment type="cofactor">
    <cofactor evidence="1 10">
        <name>Mg(2+)</name>
        <dbReference type="ChEBI" id="CHEBI:18420"/>
    </cofactor>
</comment>
<keyword evidence="5 10" id="KW-0819">tRNA processing</keyword>
<keyword evidence="4 10" id="KW-0808">Transferase</keyword>
<dbReference type="Gene3D" id="1.10.20.140">
    <property type="match status" value="1"/>
</dbReference>
<proteinExistence type="inferred from homology"/>